<feature type="domain" description="General stress protein FMN-binding split barrel" evidence="1">
    <location>
        <begin position="11"/>
        <end position="159"/>
    </location>
</feature>
<dbReference type="Proteomes" id="UP000286402">
    <property type="component" value="Unassembled WGS sequence"/>
</dbReference>
<dbReference type="InterPro" id="IPR052917">
    <property type="entry name" value="Stress-Dev_Protein"/>
</dbReference>
<dbReference type="EMBL" id="MCAQ01000001">
    <property type="protein sequence ID" value="RKF42055.1"/>
    <property type="molecule type" value="Genomic_DNA"/>
</dbReference>
<dbReference type="PANTHER" id="PTHR34818:SF1">
    <property type="entry name" value="PROTEIN BLI-3"/>
    <property type="match status" value="1"/>
</dbReference>
<name>A0A420GA37_9SPHI</name>
<protein>
    <recommendedName>
        <fullName evidence="1">General stress protein FMN-binding split barrel domain-containing protein</fullName>
    </recommendedName>
</protein>
<accession>A0A420GA37</accession>
<dbReference type="GeneID" id="88832127"/>
<evidence type="ECO:0000259" key="1">
    <source>
        <dbReference type="Pfam" id="PF16242"/>
    </source>
</evidence>
<dbReference type="SUPFAM" id="SSF50475">
    <property type="entry name" value="FMN-binding split barrel"/>
    <property type="match status" value="1"/>
</dbReference>
<proteinExistence type="predicted"/>
<dbReference type="RefSeq" id="WP_120332455.1">
    <property type="nucleotide sequence ID" value="NZ_CP080574.1"/>
</dbReference>
<dbReference type="PANTHER" id="PTHR34818">
    <property type="entry name" value="PROTEIN BLI-3"/>
    <property type="match status" value="1"/>
</dbReference>
<dbReference type="Pfam" id="PF16242">
    <property type="entry name" value="Pyrid_ox_like"/>
    <property type="match status" value="1"/>
</dbReference>
<dbReference type="InterPro" id="IPR038725">
    <property type="entry name" value="YdaG_split_barrel_FMN-bd"/>
</dbReference>
<gene>
    <name evidence="2" type="ORF">BCY89_00690</name>
</gene>
<reference evidence="2 3" key="1">
    <citation type="submission" date="2016-07" db="EMBL/GenBank/DDBJ databases">
        <title>Genome analysis of Sphingobacterium siyangense T12B17.</title>
        <authorList>
            <person name="Xu D."/>
            <person name="Su Y."/>
            <person name="Zheng S."/>
        </authorList>
    </citation>
    <scope>NUCLEOTIDE SEQUENCE [LARGE SCALE GENOMIC DNA]</scope>
    <source>
        <strain evidence="2 3">T12B17</strain>
    </source>
</reference>
<comment type="caution">
    <text evidence="2">The sequence shown here is derived from an EMBL/GenBank/DDBJ whole genome shotgun (WGS) entry which is preliminary data.</text>
</comment>
<sequence>MAENNLNNKEALDKLKAIVDQIDVGTVCSFPAESEYPHGVPMSRQEVDEDGDIWFICSAESDTFKNIAQNPKASLFYADPKHYTFLSINGKASLSRDQERIDRYWNKMMEGWFEKGKEDPNIRLLRVTPKDAHYWDSDSNMIVNLFKMLKVRLTGEAEDIGKEGDLNI</sequence>
<dbReference type="InterPro" id="IPR012349">
    <property type="entry name" value="Split_barrel_FMN-bd"/>
</dbReference>
<keyword evidence="3" id="KW-1185">Reference proteome</keyword>
<evidence type="ECO:0000313" key="2">
    <source>
        <dbReference type="EMBL" id="RKF42055.1"/>
    </source>
</evidence>
<dbReference type="AlphaFoldDB" id="A0A420GA37"/>
<dbReference type="Gene3D" id="2.30.110.10">
    <property type="entry name" value="Electron Transport, Fmn-binding Protein, Chain A"/>
    <property type="match status" value="1"/>
</dbReference>
<organism evidence="2 3">
    <name type="scientific">Sphingobacterium siyangense</name>
    <dbReference type="NCBI Taxonomy" id="459529"/>
    <lineage>
        <taxon>Bacteria</taxon>
        <taxon>Pseudomonadati</taxon>
        <taxon>Bacteroidota</taxon>
        <taxon>Sphingobacteriia</taxon>
        <taxon>Sphingobacteriales</taxon>
        <taxon>Sphingobacteriaceae</taxon>
        <taxon>Sphingobacterium</taxon>
    </lineage>
</organism>
<evidence type="ECO:0000313" key="3">
    <source>
        <dbReference type="Proteomes" id="UP000286402"/>
    </source>
</evidence>